<dbReference type="InterPro" id="IPR035595">
    <property type="entry name" value="UDP_glycos_trans_CS"/>
</dbReference>
<dbReference type="InterPro" id="IPR050426">
    <property type="entry name" value="Glycosyltransferase_28"/>
</dbReference>
<keyword evidence="2 4" id="KW-0808">Transferase</keyword>
<dbReference type="PANTHER" id="PTHR48050:SF13">
    <property type="entry name" value="STEROL 3-BETA-GLUCOSYLTRANSFERASE UGT80A2"/>
    <property type="match status" value="1"/>
</dbReference>
<dbReference type="Pfam" id="PF06722">
    <property type="entry name" value="EryCIII-like_C"/>
    <property type="match status" value="1"/>
</dbReference>
<feature type="domain" description="Erythromycin biosynthesis protein CIII-like C-terminal" evidence="3">
    <location>
        <begin position="243"/>
        <end position="370"/>
    </location>
</feature>
<dbReference type="FunFam" id="3.40.50.2000:FF:000072">
    <property type="entry name" value="Glycosyl transferase"/>
    <property type="match status" value="1"/>
</dbReference>
<dbReference type="GO" id="GO:0016758">
    <property type="term" value="F:hexosyltransferase activity"/>
    <property type="evidence" value="ECO:0007669"/>
    <property type="project" value="InterPro"/>
</dbReference>
<dbReference type="GO" id="GO:0017000">
    <property type="term" value="P:antibiotic biosynthetic process"/>
    <property type="evidence" value="ECO:0007669"/>
    <property type="project" value="UniProtKB-ARBA"/>
</dbReference>
<dbReference type="CDD" id="cd03784">
    <property type="entry name" value="GT1_Gtf-like"/>
    <property type="match status" value="1"/>
</dbReference>
<evidence type="ECO:0000256" key="2">
    <source>
        <dbReference type="ARBA" id="ARBA00022679"/>
    </source>
</evidence>
<accession>A0A1V9A6G0</accession>
<name>A0A1V9A6G0_SACPI</name>
<dbReference type="GO" id="GO:0008194">
    <property type="term" value="F:UDP-glycosyltransferase activity"/>
    <property type="evidence" value="ECO:0007669"/>
    <property type="project" value="InterPro"/>
</dbReference>
<evidence type="ECO:0000256" key="1">
    <source>
        <dbReference type="ARBA" id="ARBA00009995"/>
    </source>
</evidence>
<organism evidence="4 5">
    <name type="scientific">Saccharomonospora piscinae</name>
    <dbReference type="NCBI Taxonomy" id="687388"/>
    <lineage>
        <taxon>Bacteria</taxon>
        <taxon>Bacillati</taxon>
        <taxon>Actinomycetota</taxon>
        <taxon>Actinomycetes</taxon>
        <taxon>Pseudonocardiales</taxon>
        <taxon>Pseudonocardiaceae</taxon>
        <taxon>Saccharomonospora</taxon>
    </lineage>
</organism>
<comment type="similarity">
    <text evidence="1">Belongs to the UDP-glycosyltransferase family.</text>
</comment>
<dbReference type="PROSITE" id="PS00375">
    <property type="entry name" value="UDPGT"/>
    <property type="match status" value="1"/>
</dbReference>
<gene>
    <name evidence="4" type="ORF">B1813_10765</name>
</gene>
<sequence>MSHILMVAVGAHGHLNPHLPVLAELVERGHRVSVSVPESFADIAASSGATPLVISSDLPDETKNEQWPEGGVEAMDLFLDEGRGVLPQLEAALADDRPDAVLYDIGGYAGRALAHRWNLPLLQLSPSMVAWEGYEADMAEARAFLDTPEGKEFLSRFDRWLAEIGIESTFDEFTGRPPRCAVLLPKAMQPNADRVDESVYTFVGPSLDRRPHQGEWPESDRPLLLVSLGSAYTDRPEFYRACIEAFTGLDWQVVISIGRYVDPAEFGEVPPNIELHRWVPQLAVLSRASAFVTHAGMGGCSEGLYHEVPMVAVPQAVDQFFNAHCLVELGVGTQLSADEVTPEALREAVLSVAGSPVVAENLARHGAELRAAGGAAAAADIVERML</sequence>
<evidence type="ECO:0000259" key="3">
    <source>
        <dbReference type="Pfam" id="PF06722"/>
    </source>
</evidence>
<dbReference type="InterPro" id="IPR002213">
    <property type="entry name" value="UDP_glucos_trans"/>
</dbReference>
<dbReference type="Gene3D" id="3.40.50.2000">
    <property type="entry name" value="Glycogen Phosphorylase B"/>
    <property type="match status" value="2"/>
</dbReference>
<evidence type="ECO:0000313" key="4">
    <source>
        <dbReference type="EMBL" id="OQO92638.1"/>
    </source>
</evidence>
<dbReference type="EMBL" id="MWIH01000005">
    <property type="protein sequence ID" value="OQO92638.1"/>
    <property type="molecule type" value="Genomic_DNA"/>
</dbReference>
<dbReference type="SUPFAM" id="SSF53756">
    <property type="entry name" value="UDP-Glycosyltransferase/glycogen phosphorylase"/>
    <property type="match status" value="1"/>
</dbReference>
<reference evidence="4 5" key="1">
    <citation type="submission" date="2017-02" db="EMBL/GenBank/DDBJ databases">
        <title>Draft genome of Saccharomonospora sp. 154.</title>
        <authorList>
            <person name="Alonso-Carmona G.S."/>
            <person name="De La Haba R."/>
            <person name="Vera-Gargallo B."/>
            <person name="Sandoval-Trujillo A.H."/>
            <person name="Ramirez-Duran N."/>
            <person name="Ventosa A."/>
        </authorList>
    </citation>
    <scope>NUCLEOTIDE SEQUENCE [LARGE SCALE GENOMIC DNA]</scope>
    <source>
        <strain evidence="4 5">LRS4.154</strain>
    </source>
</reference>
<comment type="caution">
    <text evidence="4">The sequence shown here is derived from an EMBL/GenBank/DDBJ whole genome shotgun (WGS) entry which is preliminary data.</text>
</comment>
<dbReference type="STRING" id="1962155.B1813_10765"/>
<protein>
    <submittedName>
        <fullName evidence="4">Glycosyl transferase</fullName>
    </submittedName>
</protein>
<keyword evidence="5" id="KW-1185">Reference proteome</keyword>
<dbReference type="InterPro" id="IPR006326">
    <property type="entry name" value="UDPGT_MGT-like"/>
</dbReference>
<dbReference type="AlphaFoldDB" id="A0A1V9A6G0"/>
<dbReference type="NCBIfam" id="TIGR01426">
    <property type="entry name" value="MGT"/>
    <property type="match status" value="1"/>
</dbReference>
<dbReference type="InterPro" id="IPR010610">
    <property type="entry name" value="EryCIII-like_C"/>
</dbReference>
<evidence type="ECO:0000313" key="5">
    <source>
        <dbReference type="Proteomes" id="UP000192591"/>
    </source>
</evidence>
<proteinExistence type="inferred from homology"/>
<dbReference type="Proteomes" id="UP000192591">
    <property type="component" value="Unassembled WGS sequence"/>
</dbReference>
<dbReference type="PANTHER" id="PTHR48050">
    <property type="entry name" value="STEROL 3-BETA-GLUCOSYLTRANSFERASE"/>
    <property type="match status" value="1"/>
</dbReference>